<dbReference type="OrthoDB" id="5355161at2759"/>
<dbReference type="Proteomes" id="UP000236546">
    <property type="component" value="Unassembled WGS sequence"/>
</dbReference>
<gene>
    <name evidence="1" type="ORF">TGAMA5MH_01903</name>
</gene>
<organism evidence="1 2">
    <name type="scientific">Trichoderma gamsii</name>
    <dbReference type="NCBI Taxonomy" id="398673"/>
    <lineage>
        <taxon>Eukaryota</taxon>
        <taxon>Fungi</taxon>
        <taxon>Dikarya</taxon>
        <taxon>Ascomycota</taxon>
        <taxon>Pezizomycotina</taxon>
        <taxon>Sordariomycetes</taxon>
        <taxon>Hypocreomycetidae</taxon>
        <taxon>Hypocreales</taxon>
        <taxon>Hypocreaceae</taxon>
        <taxon>Trichoderma</taxon>
    </lineage>
</organism>
<evidence type="ECO:0000313" key="1">
    <source>
        <dbReference type="EMBL" id="PNP46950.1"/>
    </source>
</evidence>
<evidence type="ECO:0000313" key="2">
    <source>
        <dbReference type="Proteomes" id="UP000236546"/>
    </source>
</evidence>
<reference evidence="1 2" key="1">
    <citation type="submission" date="2017-02" db="EMBL/GenBank/DDBJ databases">
        <title>Genomes of Trichoderma spp. with biocontrol activity.</title>
        <authorList>
            <person name="Gardiner D."/>
            <person name="Kazan K."/>
            <person name="Vos C."/>
            <person name="Harvey P."/>
        </authorList>
    </citation>
    <scope>NUCLEOTIDE SEQUENCE [LARGE SCALE GENOMIC DNA]</scope>
    <source>
        <strain evidence="1 2">A5MH</strain>
    </source>
</reference>
<dbReference type="EMBL" id="MTYH01000014">
    <property type="protein sequence ID" value="PNP46950.1"/>
    <property type="molecule type" value="Genomic_DNA"/>
</dbReference>
<name>A0A2K0TN40_9HYPO</name>
<sequence length="362" mass="40317">MTIELPDDFKDMPALTSTVSFAAVETPPPSQDLWSFNSLVSHMNTSFHPPVWFLLPESWIIVHQPAPYQQSASLSGGLLDSTERILSWLQQWVNDCSCPFIHAHLYKDDLPSCIQNAFTATAAYFAKTSANKGLILRIIEGNCNALLDQLEDGLDAGEDATTLGTFHHLARTQALLIYQIIRLFDGDIRSRAQAENSIDLLLSWAGQLWESASKDAELAIYEKASMTSSITADRCGGISDPNAFRVDGSVLTLWRAWYVAESIRRTYVAIIFVQGMYQTLKQGWAFCPGGVSFTVTNGLWDSPSAHTWWELFLQDTAPPAQSSQLERLLLENQPAEVDTFVQPLLVASYGHDRVDQWIAQQA</sequence>
<comment type="caution">
    <text evidence="1">The sequence shown here is derived from an EMBL/GenBank/DDBJ whole genome shotgun (WGS) entry which is preliminary data.</text>
</comment>
<accession>A0A2K0TN40</accession>
<protein>
    <recommendedName>
        <fullName evidence="3">Transcription factor domain-containing protein</fullName>
    </recommendedName>
</protein>
<proteinExistence type="predicted"/>
<dbReference type="AlphaFoldDB" id="A0A2K0TN40"/>
<evidence type="ECO:0008006" key="3">
    <source>
        <dbReference type="Google" id="ProtNLM"/>
    </source>
</evidence>